<dbReference type="InterPro" id="IPR021829">
    <property type="entry name" value="DUF3419"/>
</dbReference>
<dbReference type="EMBL" id="MU790859">
    <property type="protein sequence ID" value="KAJ3992422.1"/>
    <property type="molecule type" value="Genomic_DNA"/>
</dbReference>
<name>A0ABQ8Q1D0_9AGAR</name>
<comment type="caution">
    <text evidence="2">The sequence shown here is derived from an EMBL/GenBank/DDBJ whole genome shotgun (WGS) entry which is preliminary data.</text>
</comment>
<gene>
    <name evidence="2" type="ORF">F5050DRAFT_1856715</name>
</gene>
<keyword evidence="1" id="KW-0472">Membrane</keyword>
<dbReference type="PANTHER" id="PTHR47473">
    <property type="entry name" value="BTA1P"/>
    <property type="match status" value="1"/>
</dbReference>
<feature type="transmembrane region" description="Helical" evidence="1">
    <location>
        <begin position="78"/>
        <end position="100"/>
    </location>
</feature>
<organism evidence="2 3">
    <name type="scientific">Lentinula boryana</name>
    <dbReference type="NCBI Taxonomy" id="40481"/>
    <lineage>
        <taxon>Eukaryota</taxon>
        <taxon>Fungi</taxon>
        <taxon>Dikarya</taxon>
        <taxon>Basidiomycota</taxon>
        <taxon>Agaricomycotina</taxon>
        <taxon>Agaricomycetes</taxon>
        <taxon>Agaricomycetidae</taxon>
        <taxon>Agaricales</taxon>
        <taxon>Marasmiineae</taxon>
        <taxon>Omphalotaceae</taxon>
        <taxon>Lentinula</taxon>
    </lineage>
</organism>
<evidence type="ECO:0000313" key="2">
    <source>
        <dbReference type="EMBL" id="KAJ3992422.1"/>
    </source>
</evidence>
<keyword evidence="3" id="KW-1185">Reference proteome</keyword>
<dbReference type="Proteomes" id="UP001163828">
    <property type="component" value="Unassembled WGS sequence"/>
</dbReference>
<dbReference type="PANTHER" id="PTHR47473:SF1">
    <property type="entry name" value="METHYLTRANSFERASE DOMAIN-CONTAINING PROTEIN"/>
    <property type="match status" value="1"/>
</dbReference>
<accession>A0ABQ8Q1D0</accession>
<sequence>MTLTQACQNFLHWHSKNLPNEEKADNDSLSNQSPWRLPYSSESHKDMNTFIYSFTWSSSLPPPETTHYIMPSLLHLEVCIVSILILGEYIASGSIAFLIWRTFSQGHLLELKLAAITCLEYSDFFALFGRGYHPHFQYLLENKLRRCLSLSAYEFWKLNAASFSSTSFYDYGYSGRALRLGRFLFKLAGVREDVQRLCRCDSLESQVNIWQSNLRSVWLNPLVVALLRNAAFCWNALGVPLNQRKMLLDEGGVYQYVCDTLDPVLSTYLLKTQNYFYLLTLLGHYTPECCPSYLTRQGFEKLKAENCERLKAFRLHTDSILNTLRGLSPASLTRALVMDHMDWYDPGSSEANDEVVELSRVLTLGGLVFWRSASRQPWYNEVFARNGFCVEPISVRQPGMIVALDRVNMYASFWKAQKVT</sequence>
<dbReference type="Pfam" id="PF11899">
    <property type="entry name" value="DUF3419"/>
    <property type="match status" value="1"/>
</dbReference>
<keyword evidence="1" id="KW-0812">Transmembrane</keyword>
<evidence type="ECO:0000313" key="3">
    <source>
        <dbReference type="Proteomes" id="UP001163828"/>
    </source>
</evidence>
<reference evidence="2" key="1">
    <citation type="submission" date="2022-08" db="EMBL/GenBank/DDBJ databases">
        <authorList>
            <consortium name="DOE Joint Genome Institute"/>
            <person name="Min B."/>
            <person name="Riley R."/>
            <person name="Sierra-Patev S."/>
            <person name="Naranjo-Ortiz M."/>
            <person name="Looney B."/>
            <person name="Konkel Z."/>
            <person name="Slot J.C."/>
            <person name="Sakamoto Y."/>
            <person name="Steenwyk J.L."/>
            <person name="Rokas A."/>
            <person name="Carro J."/>
            <person name="Camarero S."/>
            <person name="Ferreira P."/>
            <person name="Molpeceres G."/>
            <person name="Ruiz-Duenas F.J."/>
            <person name="Serrano A."/>
            <person name="Henrissat B."/>
            <person name="Drula E."/>
            <person name="Hughes K.W."/>
            <person name="Mata J.L."/>
            <person name="Ishikawa N.K."/>
            <person name="Vargas-Isla R."/>
            <person name="Ushijima S."/>
            <person name="Smith C.A."/>
            <person name="Ahrendt S."/>
            <person name="Andreopoulos W."/>
            <person name="He G."/>
            <person name="Labutti K."/>
            <person name="Lipzen A."/>
            <person name="Ng V."/>
            <person name="Sandor L."/>
            <person name="Barry K."/>
            <person name="Martinez A.T."/>
            <person name="Xiao Y."/>
            <person name="Gibbons J.G."/>
            <person name="Terashima K."/>
            <person name="Hibbett D.S."/>
            <person name="Grigoriev I.V."/>
        </authorList>
    </citation>
    <scope>NUCLEOTIDE SEQUENCE</scope>
    <source>
        <strain evidence="2">TFB10827</strain>
    </source>
</reference>
<protein>
    <submittedName>
        <fullName evidence="2">Uncharacterized protein</fullName>
    </submittedName>
</protein>
<proteinExistence type="predicted"/>
<evidence type="ECO:0000256" key="1">
    <source>
        <dbReference type="SAM" id="Phobius"/>
    </source>
</evidence>
<keyword evidence="1" id="KW-1133">Transmembrane helix</keyword>